<dbReference type="PANTHER" id="PTHR45749:SF21">
    <property type="entry name" value="DUF4371 DOMAIN-CONTAINING PROTEIN"/>
    <property type="match status" value="1"/>
</dbReference>
<accession>A0A7D9DMS7</accession>
<keyword evidence="3" id="KW-1185">Reference proteome</keyword>
<dbReference type="OrthoDB" id="6602803at2759"/>
<proteinExistence type="predicted"/>
<sequence>MKLKVNDSNPGQVSAEHDPALRSEVRDDNQREYLVELGPFQPRLPCFPTNPDIPQGKQNHFSPRWYDEYPHLEYSVEKDAVFCFVCSLFDDTPSKEKADPSWKTTGSTKHIDIQLDKEKRVAQIQEAQDLEYNRQIILILLDIAKTPRQALPFRGDSNEDGNFYQLVLLLSRHVPNLKRWLTDKRLNPYHVTYLSPQSQNEFIMLLEKELRGKVIEEVKCACMFSVMADTTPDEEHTDRLSVVLRYVSATGKPTERLLDLSKTEDKTGLGQAQDILSTIKRCGLNTDSLCFQSYDFAAAMSGEFNGAQKNLSELVGRHIPYIPCQAHRCNTVIEHSCNASAIVQEMFEILQALYVFFTSSTKRFQPLKDEITKVENCLMLRNLSKTRWSARAEKYLEQILLRSMFETRGFPIDRMIDNLTHALIDKEKLRTQLDDLPTILGLYNVEKKKKITSISRISTIADIFNSLPSAKKQCLEVHTMIKLYYTMPLTSASCERTFSAMRRLKT</sequence>
<dbReference type="Proteomes" id="UP001152795">
    <property type="component" value="Unassembled WGS sequence"/>
</dbReference>
<dbReference type="PANTHER" id="PTHR45749">
    <property type="match status" value="1"/>
</dbReference>
<organism evidence="2 3">
    <name type="scientific">Paramuricea clavata</name>
    <name type="common">Red gorgonian</name>
    <name type="synonym">Violescent sea-whip</name>
    <dbReference type="NCBI Taxonomy" id="317549"/>
    <lineage>
        <taxon>Eukaryota</taxon>
        <taxon>Metazoa</taxon>
        <taxon>Cnidaria</taxon>
        <taxon>Anthozoa</taxon>
        <taxon>Octocorallia</taxon>
        <taxon>Malacalcyonacea</taxon>
        <taxon>Plexauridae</taxon>
        <taxon>Paramuricea</taxon>
    </lineage>
</organism>
<protein>
    <submittedName>
        <fullName evidence="2">Zinc finger MYM-type 1-like</fullName>
    </submittedName>
</protein>
<dbReference type="SMART" id="SM00597">
    <property type="entry name" value="ZnF_TTF"/>
    <property type="match status" value="1"/>
</dbReference>
<dbReference type="InterPro" id="IPR025398">
    <property type="entry name" value="DUF4371"/>
</dbReference>
<dbReference type="Pfam" id="PF14291">
    <property type="entry name" value="DUF4371"/>
    <property type="match status" value="1"/>
</dbReference>
<gene>
    <name evidence="2" type="ORF">PACLA_8A020536</name>
</gene>
<evidence type="ECO:0000313" key="2">
    <source>
        <dbReference type="EMBL" id="CAB3988472.1"/>
    </source>
</evidence>
<dbReference type="SUPFAM" id="SSF53098">
    <property type="entry name" value="Ribonuclease H-like"/>
    <property type="match status" value="1"/>
</dbReference>
<comment type="caution">
    <text evidence="2">The sequence shown here is derived from an EMBL/GenBank/DDBJ whole genome shotgun (WGS) entry which is preliminary data.</text>
</comment>
<dbReference type="AlphaFoldDB" id="A0A7D9DMS7"/>
<feature type="region of interest" description="Disordered" evidence="1">
    <location>
        <begin position="1"/>
        <end position="25"/>
    </location>
</feature>
<name>A0A7D9DMS7_PARCT</name>
<dbReference type="InterPro" id="IPR012337">
    <property type="entry name" value="RNaseH-like_sf"/>
</dbReference>
<evidence type="ECO:0000313" key="3">
    <source>
        <dbReference type="Proteomes" id="UP001152795"/>
    </source>
</evidence>
<feature type="compositionally biased region" description="Basic and acidic residues" evidence="1">
    <location>
        <begin position="15"/>
        <end position="25"/>
    </location>
</feature>
<dbReference type="EMBL" id="CACRXK020001330">
    <property type="protein sequence ID" value="CAB3988472.1"/>
    <property type="molecule type" value="Genomic_DNA"/>
</dbReference>
<reference evidence="2" key="1">
    <citation type="submission" date="2020-04" db="EMBL/GenBank/DDBJ databases">
        <authorList>
            <person name="Alioto T."/>
            <person name="Alioto T."/>
            <person name="Gomez Garrido J."/>
        </authorList>
    </citation>
    <scope>NUCLEOTIDE SEQUENCE</scope>
    <source>
        <strain evidence="2">A484AB</strain>
    </source>
</reference>
<evidence type="ECO:0000256" key="1">
    <source>
        <dbReference type="SAM" id="MobiDB-lite"/>
    </source>
</evidence>
<dbReference type="InterPro" id="IPR006580">
    <property type="entry name" value="Znf_TTF"/>
</dbReference>
<feature type="compositionally biased region" description="Polar residues" evidence="1">
    <location>
        <begin position="1"/>
        <end position="12"/>
    </location>
</feature>